<dbReference type="Proteomes" id="UP000821865">
    <property type="component" value="Chromosome 9"/>
</dbReference>
<protein>
    <submittedName>
        <fullName evidence="1">Uncharacterized protein</fullName>
    </submittedName>
</protein>
<proteinExistence type="predicted"/>
<name>A0ACB8C3L3_DERSI</name>
<evidence type="ECO:0000313" key="1">
    <source>
        <dbReference type="EMBL" id="KAH7933311.1"/>
    </source>
</evidence>
<sequence length="450" mass="50398">MDVPYSFKLAIGERQRLHDLHAWRQSFDYLKTHFAEGDAKGTATFEEAINFENKFFRPLVKAMTPVLVRGPVSIVLDEGKWRERLAELNVTSVVKFQAFNIRYVRTFLYLWNRWGEASTHAFVSWMAVRYTSLFANRALVFNSYGTANGDTIKYEQGRFCYALVYRFIGDYLFVPYNAQVFSPDVSRDVERILVAIRSEFAARLSAIEPHSSQASTGIQWDSLETVMSVLNQTIPKTEESRKAANALLPDMNVSLAGNWQAALKARRLHGWASVPRKLGSHAINKLSLHSYWDGDIVLAPYALSFPLYDEYLADAVKYGAFGTVVALTFAELALMPYAAANATVGGTVRDALTCARNSSRRNPWATLADLTSLDVVTHAYEARGSHDTLAGNFTATQLFFVSWCFVKCRGFSEPLGNECNAAARNVPAFREAFSCPTGDPLNPEEKCTVF</sequence>
<keyword evidence="2" id="KW-1185">Reference proteome</keyword>
<gene>
    <name evidence="1" type="ORF">HPB49_011403</name>
</gene>
<evidence type="ECO:0000313" key="2">
    <source>
        <dbReference type="Proteomes" id="UP000821865"/>
    </source>
</evidence>
<dbReference type="EMBL" id="CM023478">
    <property type="protein sequence ID" value="KAH7933311.1"/>
    <property type="molecule type" value="Genomic_DNA"/>
</dbReference>
<accession>A0ACB8C3L3</accession>
<comment type="caution">
    <text evidence="1">The sequence shown here is derived from an EMBL/GenBank/DDBJ whole genome shotgun (WGS) entry which is preliminary data.</text>
</comment>
<organism evidence="1 2">
    <name type="scientific">Dermacentor silvarum</name>
    <name type="common">Tick</name>
    <dbReference type="NCBI Taxonomy" id="543639"/>
    <lineage>
        <taxon>Eukaryota</taxon>
        <taxon>Metazoa</taxon>
        <taxon>Ecdysozoa</taxon>
        <taxon>Arthropoda</taxon>
        <taxon>Chelicerata</taxon>
        <taxon>Arachnida</taxon>
        <taxon>Acari</taxon>
        <taxon>Parasitiformes</taxon>
        <taxon>Ixodida</taxon>
        <taxon>Ixodoidea</taxon>
        <taxon>Ixodidae</taxon>
        <taxon>Rhipicephalinae</taxon>
        <taxon>Dermacentor</taxon>
    </lineage>
</organism>
<reference evidence="1" key="1">
    <citation type="submission" date="2020-05" db="EMBL/GenBank/DDBJ databases">
        <title>Large-scale comparative analyses of tick genomes elucidate their genetic diversity and vector capacities.</title>
        <authorList>
            <person name="Jia N."/>
            <person name="Wang J."/>
            <person name="Shi W."/>
            <person name="Du L."/>
            <person name="Sun Y."/>
            <person name="Zhan W."/>
            <person name="Jiang J."/>
            <person name="Wang Q."/>
            <person name="Zhang B."/>
            <person name="Ji P."/>
            <person name="Sakyi L.B."/>
            <person name="Cui X."/>
            <person name="Yuan T."/>
            <person name="Jiang B."/>
            <person name="Yang W."/>
            <person name="Lam T.T.-Y."/>
            <person name="Chang Q."/>
            <person name="Ding S."/>
            <person name="Wang X."/>
            <person name="Zhu J."/>
            <person name="Ruan X."/>
            <person name="Zhao L."/>
            <person name="Wei J."/>
            <person name="Que T."/>
            <person name="Du C."/>
            <person name="Cheng J."/>
            <person name="Dai P."/>
            <person name="Han X."/>
            <person name="Huang E."/>
            <person name="Gao Y."/>
            <person name="Liu J."/>
            <person name="Shao H."/>
            <person name="Ye R."/>
            <person name="Li L."/>
            <person name="Wei W."/>
            <person name="Wang X."/>
            <person name="Wang C."/>
            <person name="Yang T."/>
            <person name="Huo Q."/>
            <person name="Li W."/>
            <person name="Guo W."/>
            <person name="Chen H."/>
            <person name="Zhou L."/>
            <person name="Ni X."/>
            <person name="Tian J."/>
            <person name="Zhou Y."/>
            <person name="Sheng Y."/>
            <person name="Liu T."/>
            <person name="Pan Y."/>
            <person name="Xia L."/>
            <person name="Li J."/>
            <person name="Zhao F."/>
            <person name="Cao W."/>
        </authorList>
    </citation>
    <scope>NUCLEOTIDE SEQUENCE</scope>
    <source>
        <strain evidence="1">Dsil-2018</strain>
    </source>
</reference>